<evidence type="ECO:0000259" key="4">
    <source>
        <dbReference type="Pfam" id="PF00931"/>
    </source>
</evidence>
<dbReference type="eggNOG" id="COG1672">
    <property type="taxonomic scope" value="Bacteria"/>
</dbReference>
<proteinExistence type="predicted"/>
<dbReference type="Pfam" id="PF13424">
    <property type="entry name" value="TPR_12"/>
    <property type="match status" value="4"/>
</dbReference>
<dbReference type="STRING" id="1499967.U27_02695"/>
<dbReference type="InterPro" id="IPR011990">
    <property type="entry name" value="TPR-like_helical_dom_sf"/>
</dbReference>
<evidence type="ECO:0000256" key="3">
    <source>
        <dbReference type="PROSITE-ProRule" id="PRU00339"/>
    </source>
</evidence>
<dbReference type="Gene3D" id="1.25.40.10">
    <property type="entry name" value="Tetratricopeptide repeat domain"/>
    <property type="match status" value="3"/>
</dbReference>
<feature type="repeat" description="TPR" evidence="3">
    <location>
        <begin position="681"/>
        <end position="714"/>
    </location>
</feature>
<dbReference type="HOGENOM" id="CLU_012727_2_1_0"/>
<dbReference type="EMBL" id="DF820464">
    <property type="protein sequence ID" value="GAK55737.1"/>
    <property type="molecule type" value="Genomic_DNA"/>
</dbReference>
<feature type="repeat" description="TPR" evidence="3">
    <location>
        <begin position="764"/>
        <end position="797"/>
    </location>
</feature>
<dbReference type="SMART" id="SM00028">
    <property type="entry name" value="TPR"/>
    <property type="match status" value="8"/>
</dbReference>
<dbReference type="GO" id="GO:0043531">
    <property type="term" value="F:ADP binding"/>
    <property type="evidence" value="ECO:0007669"/>
    <property type="project" value="InterPro"/>
</dbReference>
<dbReference type="AlphaFoldDB" id="A0A081BTT2"/>
<dbReference type="InterPro" id="IPR027417">
    <property type="entry name" value="P-loop_NTPase"/>
</dbReference>
<organism evidence="5">
    <name type="scientific">Vecturithrix granuli</name>
    <dbReference type="NCBI Taxonomy" id="1499967"/>
    <lineage>
        <taxon>Bacteria</taxon>
        <taxon>Candidatus Moduliflexota</taxon>
        <taxon>Candidatus Vecturitrichia</taxon>
        <taxon>Candidatus Vecturitrichales</taxon>
        <taxon>Candidatus Vecturitrichaceae</taxon>
        <taxon>Candidatus Vecturithrix</taxon>
    </lineage>
</organism>
<dbReference type="PANTHER" id="PTHR45641">
    <property type="entry name" value="TETRATRICOPEPTIDE REPEAT PROTEIN (AFU_ORTHOLOGUE AFUA_6G03870)"/>
    <property type="match status" value="1"/>
</dbReference>
<feature type="repeat" description="TPR" evidence="3">
    <location>
        <begin position="601"/>
        <end position="634"/>
    </location>
</feature>
<feature type="repeat" description="TPR" evidence="3">
    <location>
        <begin position="561"/>
        <end position="594"/>
    </location>
</feature>
<dbReference type="SUPFAM" id="SSF48452">
    <property type="entry name" value="TPR-like"/>
    <property type="match status" value="3"/>
</dbReference>
<evidence type="ECO:0000313" key="5">
    <source>
        <dbReference type="EMBL" id="GAK55737.1"/>
    </source>
</evidence>
<keyword evidence="2 3" id="KW-0802">TPR repeat</keyword>
<keyword evidence="1" id="KW-0677">Repeat</keyword>
<feature type="domain" description="NB-ARC" evidence="4">
    <location>
        <begin position="74"/>
        <end position="175"/>
    </location>
</feature>
<gene>
    <name evidence="5" type="ORF">U27_02695</name>
</gene>
<dbReference type="PRINTS" id="PR00364">
    <property type="entry name" value="DISEASERSIST"/>
</dbReference>
<dbReference type="Pfam" id="PF00931">
    <property type="entry name" value="NB-ARC"/>
    <property type="match status" value="1"/>
</dbReference>
<evidence type="ECO:0000313" key="6">
    <source>
        <dbReference type="Proteomes" id="UP000030661"/>
    </source>
</evidence>
<dbReference type="InterPro" id="IPR019734">
    <property type="entry name" value="TPR_rpt"/>
</dbReference>
<dbReference type="eggNOG" id="COG0457">
    <property type="taxonomic scope" value="Bacteria"/>
</dbReference>
<evidence type="ECO:0000256" key="1">
    <source>
        <dbReference type="ARBA" id="ARBA00022737"/>
    </source>
</evidence>
<protein>
    <submittedName>
        <fullName evidence="5">FOG TPR repeat protein</fullName>
    </submittedName>
</protein>
<dbReference type="InterPro" id="IPR002182">
    <property type="entry name" value="NB-ARC"/>
</dbReference>
<reference evidence="5" key="1">
    <citation type="journal article" date="2015" name="PeerJ">
        <title>First genomic representation of candidate bacterial phylum KSB3 points to enhanced environmental sensing as a trigger of wastewater bulking.</title>
        <authorList>
            <person name="Sekiguchi Y."/>
            <person name="Ohashi A."/>
            <person name="Parks D.H."/>
            <person name="Yamauchi T."/>
            <person name="Tyson G.W."/>
            <person name="Hugenholtz P."/>
        </authorList>
    </citation>
    <scope>NUCLEOTIDE SEQUENCE [LARGE SCALE GENOMIC DNA]</scope>
</reference>
<dbReference type="PANTHER" id="PTHR45641:SF1">
    <property type="entry name" value="AAA+ ATPASE DOMAIN-CONTAINING PROTEIN"/>
    <property type="match status" value="1"/>
</dbReference>
<dbReference type="PROSITE" id="PS50005">
    <property type="entry name" value="TPR"/>
    <property type="match status" value="5"/>
</dbReference>
<name>A0A081BTT2_VECG1</name>
<keyword evidence="6" id="KW-1185">Reference proteome</keyword>
<dbReference type="Proteomes" id="UP000030661">
    <property type="component" value="Unassembled WGS sequence"/>
</dbReference>
<dbReference type="SUPFAM" id="SSF52540">
    <property type="entry name" value="P-loop containing nucleoside triphosphate hydrolases"/>
    <property type="match status" value="1"/>
</dbReference>
<accession>A0A081BTT2</accession>
<sequence>MSEHQNFKVEVEQQGAKSTSLVGDQTQIFQIEGNLYYHETARQAAKSKVCPPSTIPESGILIEREQLLQDVEPFFRQNSFKVLLLEGLGGIGKTVFAAHACRAFRQAFQGIYWGNCCAQSSIERFCQELYSVFTRHDPSLQQQGVDDRELSLQDRIHDILQHLEQYKLLLVFDDFHTLLDRNGRFQDVEIEMFFQQLIQAGHQSKLLLISRRTLFLLRQPAGISIKKRLGELTLAGTKILLETLGMQIPVEQTQALYQKIGGHPLALRMLADLYERGYSLHRILSEPFQELARESRELCDEFLSWVWECMTIEEREVLQGFCTFRLPIPIEAVTMFSVVSPDLQSDPAEITLLECIVRFLYEYCLLERTQEQEHCYTYAVPGLVRDVVFQSMTKPQQQTHHFKAAMYWIAEESSHNPENFDENHGREEAIYHSLQAGEIKQAIQLSLSLSEDLCRRGFALMAQKILLDIEKVLVADEDRAASYNQFGNIAMLQGDYTRALQWYFQARHLWQGLEHQEGLAIVDNNIGTAYSARGEYLEALRWYTNTKTIFEKLPRYKPGLATSYNNLGFVYACLGQYDLALQYHEQAREIQQRLHLEADLASSYNNIGFLYDSQQEYDLALDYYEQARQIREWLGLEADLAESYNNIGAVHAAREQYETALSYYQKAHDILEHLRLEVNLARCYNNIGLVYTKQGNLSSALESFEHARAIQQRLELDVDLAKTYNNIGVAYACQEDDASLETALKYYERAREIQERLQLETDLALTLSNIGQIYYQRREYQRAKHALERALAIRKKLHEWDLEPDMTVLDQIQRSLSQKNRWKNGMFKWLSHYFNLMYRRKEL</sequence>
<evidence type="ECO:0000256" key="2">
    <source>
        <dbReference type="ARBA" id="ARBA00022803"/>
    </source>
</evidence>
<feature type="repeat" description="TPR" evidence="3">
    <location>
        <begin position="641"/>
        <end position="674"/>
    </location>
</feature>
<dbReference type="Gene3D" id="3.40.50.300">
    <property type="entry name" value="P-loop containing nucleotide triphosphate hydrolases"/>
    <property type="match status" value="1"/>
</dbReference>